<evidence type="ECO:0000256" key="6">
    <source>
        <dbReference type="SAM" id="MobiDB-lite"/>
    </source>
</evidence>
<evidence type="ECO:0000313" key="10">
    <source>
        <dbReference type="Proteomes" id="UP000734854"/>
    </source>
</evidence>
<organism evidence="9 10">
    <name type="scientific">Zingiber officinale</name>
    <name type="common">Ginger</name>
    <name type="synonym">Amomum zingiber</name>
    <dbReference type="NCBI Taxonomy" id="94328"/>
    <lineage>
        <taxon>Eukaryota</taxon>
        <taxon>Viridiplantae</taxon>
        <taxon>Streptophyta</taxon>
        <taxon>Embryophyta</taxon>
        <taxon>Tracheophyta</taxon>
        <taxon>Spermatophyta</taxon>
        <taxon>Magnoliopsida</taxon>
        <taxon>Liliopsida</taxon>
        <taxon>Zingiberales</taxon>
        <taxon>Zingiberaceae</taxon>
        <taxon>Zingiber</taxon>
    </lineage>
</organism>
<evidence type="ECO:0000256" key="4">
    <source>
        <dbReference type="ARBA" id="ARBA00023163"/>
    </source>
</evidence>
<gene>
    <name evidence="9" type="ORF">ZIOFF_062474</name>
</gene>
<evidence type="ECO:0000256" key="3">
    <source>
        <dbReference type="ARBA" id="ARBA00023125"/>
    </source>
</evidence>
<comment type="subcellular location">
    <subcellularLocation>
        <location evidence="1">Nucleus</location>
    </subcellularLocation>
</comment>
<dbReference type="Proteomes" id="UP000734854">
    <property type="component" value="Unassembled WGS sequence"/>
</dbReference>
<feature type="transmembrane region" description="Helical" evidence="7">
    <location>
        <begin position="111"/>
        <end position="131"/>
    </location>
</feature>
<evidence type="ECO:0000256" key="7">
    <source>
        <dbReference type="SAM" id="Phobius"/>
    </source>
</evidence>
<dbReference type="InterPro" id="IPR005333">
    <property type="entry name" value="Transcription_factor_TCP"/>
</dbReference>
<dbReference type="GO" id="GO:0005634">
    <property type="term" value="C:nucleus"/>
    <property type="evidence" value="ECO:0007669"/>
    <property type="project" value="UniProtKB-SubCell"/>
</dbReference>
<sequence>MATSLTVCGLVPQPNKMSTNSHRKDSREFKADSKSLQIAILISKTPLPNTETIIFPSLVIIYGLSFYLPAAAAWNACSQIPIKAHRLQRSAVGFQVEKRKKAEGRGRRGRFLILWGFLLAFEVSALPFLSIRVGMEDLLPSAAVAAEKDGQRKQLAPKRSSNKDRHTKVEGRGRRVRMPALCAARIFQLTRELGHKSDGETIQWLLQQAEPSIIASTGTGTIPASALASAGSISRPAAPTAATRIHPKLDELGQGAAAAPWTMLGSANFARPPLPGLLLPHGVLQSGLFHSGPPPAAESSSRLGTAASSNGSSMSGFVQKSGVHGLDLTGNDMSTMSFVSMLTAHGQQVPGLELGLSQEGHVGMINPQTLNQFYSQIGHISGAAGSGESEQFCNRQQQQAFSASDDLCESK</sequence>
<dbReference type="PANTHER" id="PTHR31072:SF170">
    <property type="entry name" value="TRANSCRIPTION FACTOR TCP15-RELATED"/>
    <property type="match status" value="1"/>
</dbReference>
<protein>
    <recommendedName>
        <fullName evidence="8">TCP domain-containing protein</fullName>
    </recommendedName>
</protein>
<dbReference type="AlphaFoldDB" id="A0A8J5KFE1"/>
<keyword evidence="2" id="KW-0805">Transcription regulation</keyword>
<dbReference type="GO" id="GO:0043565">
    <property type="term" value="F:sequence-specific DNA binding"/>
    <property type="evidence" value="ECO:0007669"/>
    <property type="project" value="TreeGrafter"/>
</dbReference>
<evidence type="ECO:0000256" key="5">
    <source>
        <dbReference type="ARBA" id="ARBA00023242"/>
    </source>
</evidence>
<feature type="compositionally biased region" description="Basic and acidic residues" evidence="6">
    <location>
        <begin position="161"/>
        <end position="172"/>
    </location>
</feature>
<dbReference type="GO" id="GO:0003700">
    <property type="term" value="F:DNA-binding transcription factor activity"/>
    <property type="evidence" value="ECO:0007669"/>
    <property type="project" value="InterPro"/>
</dbReference>
<comment type="caution">
    <text evidence="9">The sequence shown here is derived from an EMBL/GenBank/DDBJ whole genome shotgun (WGS) entry which is preliminary data.</text>
</comment>
<evidence type="ECO:0000259" key="8">
    <source>
        <dbReference type="PROSITE" id="PS51369"/>
    </source>
</evidence>
<evidence type="ECO:0000313" key="9">
    <source>
        <dbReference type="EMBL" id="KAG6479024.1"/>
    </source>
</evidence>
<proteinExistence type="predicted"/>
<dbReference type="PANTHER" id="PTHR31072">
    <property type="entry name" value="TRANSCRIPTION FACTOR TCP4-RELATED"/>
    <property type="match status" value="1"/>
</dbReference>
<dbReference type="PROSITE" id="PS51369">
    <property type="entry name" value="TCP"/>
    <property type="match status" value="1"/>
</dbReference>
<feature type="domain" description="TCP" evidence="8">
    <location>
        <begin position="162"/>
        <end position="216"/>
    </location>
</feature>
<evidence type="ECO:0000256" key="2">
    <source>
        <dbReference type="ARBA" id="ARBA00023015"/>
    </source>
</evidence>
<dbReference type="EMBL" id="JACMSC010000017">
    <property type="protein sequence ID" value="KAG6479024.1"/>
    <property type="molecule type" value="Genomic_DNA"/>
</dbReference>
<keyword evidence="5" id="KW-0539">Nucleus</keyword>
<feature type="region of interest" description="Disordered" evidence="6">
    <location>
        <begin position="149"/>
        <end position="172"/>
    </location>
</feature>
<keyword evidence="10" id="KW-1185">Reference proteome</keyword>
<feature type="compositionally biased region" description="Polar residues" evidence="6">
    <location>
        <begin position="298"/>
        <end position="316"/>
    </location>
</feature>
<keyword evidence="7" id="KW-0472">Membrane</keyword>
<feature type="transmembrane region" description="Helical" evidence="7">
    <location>
        <begin position="53"/>
        <end position="77"/>
    </location>
</feature>
<reference evidence="9 10" key="1">
    <citation type="submission" date="2020-08" db="EMBL/GenBank/DDBJ databases">
        <title>Plant Genome Project.</title>
        <authorList>
            <person name="Zhang R.-G."/>
        </authorList>
    </citation>
    <scope>NUCLEOTIDE SEQUENCE [LARGE SCALE GENOMIC DNA]</scope>
    <source>
        <tissue evidence="9">Rhizome</tissue>
    </source>
</reference>
<keyword evidence="7" id="KW-0812">Transmembrane</keyword>
<dbReference type="Pfam" id="PF03634">
    <property type="entry name" value="TCP"/>
    <property type="match status" value="1"/>
</dbReference>
<feature type="region of interest" description="Disordered" evidence="6">
    <location>
        <begin position="290"/>
        <end position="316"/>
    </location>
</feature>
<keyword evidence="7" id="KW-1133">Transmembrane helix</keyword>
<keyword evidence="3" id="KW-0238">DNA-binding</keyword>
<accession>A0A8J5KFE1</accession>
<dbReference type="InterPro" id="IPR017887">
    <property type="entry name" value="TF_TCP_subgr"/>
</dbReference>
<name>A0A8J5KFE1_ZINOF</name>
<evidence type="ECO:0000256" key="1">
    <source>
        <dbReference type="ARBA" id="ARBA00004123"/>
    </source>
</evidence>
<keyword evidence="4" id="KW-0804">Transcription</keyword>